<gene>
    <name evidence="11" type="ORF">OsJ_24637</name>
</gene>
<dbReference type="PROSITE" id="PS51444">
    <property type="entry name" value="FH2"/>
    <property type="match status" value="1"/>
</dbReference>
<dbReference type="PANTHER" id="PTHR23213">
    <property type="entry name" value="FORMIN-RELATED"/>
    <property type="match status" value="1"/>
</dbReference>
<dbReference type="SMART" id="SM00498">
    <property type="entry name" value="FH2"/>
    <property type="match status" value="1"/>
</dbReference>
<feature type="region of interest" description="Disordered" evidence="8">
    <location>
        <begin position="699"/>
        <end position="799"/>
    </location>
</feature>
<evidence type="ECO:0000256" key="8">
    <source>
        <dbReference type="SAM" id="MobiDB-lite"/>
    </source>
</evidence>
<evidence type="ECO:0000256" key="6">
    <source>
        <dbReference type="ARBA" id="ARBA00025793"/>
    </source>
</evidence>
<feature type="transmembrane region" description="Helical" evidence="9">
    <location>
        <begin position="102"/>
        <end position="124"/>
    </location>
</feature>
<dbReference type="EMBL" id="CM000144">
    <property type="protein sequence ID" value="EEE67358.1"/>
    <property type="molecule type" value="Genomic_DNA"/>
</dbReference>
<name>B9FXS1_ORYSJ</name>
<feature type="transmembrane region" description="Helical" evidence="9">
    <location>
        <begin position="181"/>
        <end position="205"/>
    </location>
</feature>
<keyword evidence="3" id="KW-0732">Signal</keyword>
<comment type="similarity">
    <text evidence="6">Belongs to the formin-like family. Class-I subfamily.</text>
</comment>
<evidence type="ECO:0000256" key="4">
    <source>
        <dbReference type="ARBA" id="ARBA00022989"/>
    </source>
</evidence>
<evidence type="ECO:0000256" key="5">
    <source>
        <dbReference type="ARBA" id="ARBA00023136"/>
    </source>
</evidence>
<feature type="region of interest" description="Disordered" evidence="8">
    <location>
        <begin position="480"/>
        <end position="542"/>
    </location>
</feature>
<feature type="compositionally biased region" description="Basic and acidic residues" evidence="8">
    <location>
        <begin position="1065"/>
        <end position="1076"/>
    </location>
</feature>
<evidence type="ECO:0000259" key="10">
    <source>
        <dbReference type="PROSITE" id="PS51444"/>
    </source>
</evidence>
<dbReference type="Proteomes" id="UP000007752">
    <property type="component" value="Chromosome 7"/>
</dbReference>
<dbReference type="GO" id="GO:0045010">
    <property type="term" value="P:actin nucleation"/>
    <property type="evidence" value="ECO:0007669"/>
    <property type="project" value="InterPro"/>
</dbReference>
<evidence type="ECO:0000256" key="9">
    <source>
        <dbReference type="SAM" id="Phobius"/>
    </source>
</evidence>
<dbReference type="Pfam" id="PF02181">
    <property type="entry name" value="FH2"/>
    <property type="match status" value="1"/>
</dbReference>
<protein>
    <recommendedName>
        <fullName evidence="7">Formin-like protein</fullName>
    </recommendedName>
</protein>
<dbReference type="InterPro" id="IPR015425">
    <property type="entry name" value="FH2_Formin"/>
</dbReference>
<feature type="region of interest" description="Disordered" evidence="8">
    <location>
        <begin position="325"/>
        <end position="369"/>
    </location>
</feature>
<proteinExistence type="inferred from homology"/>
<evidence type="ECO:0000256" key="3">
    <source>
        <dbReference type="ARBA" id="ARBA00022729"/>
    </source>
</evidence>
<evidence type="ECO:0000256" key="7">
    <source>
        <dbReference type="RuleBase" id="RU361260"/>
    </source>
</evidence>
<sequence length="1256" mass="137209">MAVEARGFRVGVVELTGGKGLAGWSRSPIIRRGELLGFSVSPWLVNNSNSILEFSSSHSRVSDETLWQWRWRQITRPYSWRCRRGFRGMDMGRNFPGLDLPVLLFSSLVLGVGLADWGIGFELIGFDCAIRFLRFCGGGQHGCAFRSLVVDAPGIYPQFSLYLLVYIEGSTQMMRHCRREWLLALCLISVQLLIPTGCEGVLVAASNMSPPALTPLLINQVDQLVEHAWVKCGLDKRTLEDVRRHFNYNHVLAILRRMSGQDIKDTSPDIDGGTSVLSLERRDAILNCLSKQNFMSIAGQDGLKILSADYIKALIASLRTDLAQESSTTKSIPEQAGKPVPGKTSTPKPVNKPTDSVSSPPDRSYKSAPTEKKTLLLNLVEHAWVKCGLDKRTLEDVRRHFNYNHVLAILRRMSGQDIKDTSPDIDGGTSVLSLERRDAILNCLSKQNFMSIAGQDGLKILSADYIKALIASLRTDLAQESSTTKSIPEQAGKPVPGKTSTPKPVNKPTDSVSSPPDRSYKSAPTEKENPPTKSVAEKKKDSSGMPNAFIGLSIAGIALMAHLCLCCFMCHGTSSSDLRDDKPLLTLNPSNLSAASKSSQGNPIDVNKLGVVSLKSEAGQNGDVKLISKEGTNNVNVVHPVSSVSESTLMPPPEGANNVNMVHPEGANNMNVVHPEGANNVNMVHPEGANNVNVNMVHPVGSLSESTPMQPPVMPPPIPKLLSPPAPQAPMPPLKASPVPPPEPSPPPAPKAAPPPPPPKSTGPGPPRPPPPAMPGSSKTRPPPPLKPGAKVGAVENSNEAKTKLKPFFWDKVTANPARSMVWDHLKSGSFQFNEQLMENLFGYNSTDKSSDTKKDLSSKDATQLIRILDPKKAQNLAISLRALGVSPQEVCSAVKEGSELPSDLIQTLIRWSPSNDEELRLRLYSGELFQLGPAEQFLRVIIDIPYIFQRLDALLFMANLPEEASNVKQSFATLEVACQELRNSRLFMKLLEAVLKTGNRMNVGTFRGGAQAFRLDTLLKLSDVKGTDGKTTLLHFVVQEIIRSEGVRAERAAKEQNSGVSSVKTDDLGDKSEQTEDGYKQLGLKVISSLGDELQDVRKAAILDADQLTMSVASLGHKLMKTNEFLNMDMKSLDEDSGFHRKLTHFVQQSQTDITFLLEEEKKMRLLVKDTVDYFHGSAGKDEGLRLFVIVRDFLAMLDKVCKEVKEASKVAPVKAKAKQPSQSLQSFRDPRVNLFPAIQHLRADSSSSSSDDES</sequence>
<keyword evidence="2 9" id="KW-0812">Transmembrane</keyword>
<dbReference type="InterPro" id="IPR027643">
    <property type="entry name" value="Formin-like_plant"/>
</dbReference>
<evidence type="ECO:0000256" key="2">
    <source>
        <dbReference type="ARBA" id="ARBA00022692"/>
    </source>
</evidence>
<feature type="domain" description="FH2" evidence="10">
    <location>
        <begin position="795"/>
        <end position="1225"/>
    </location>
</feature>
<organism evidence="11">
    <name type="scientific">Oryza sativa subsp. japonica</name>
    <name type="common">Rice</name>
    <dbReference type="NCBI Taxonomy" id="39947"/>
    <lineage>
        <taxon>Eukaryota</taxon>
        <taxon>Viridiplantae</taxon>
        <taxon>Streptophyta</taxon>
        <taxon>Embryophyta</taxon>
        <taxon>Tracheophyta</taxon>
        <taxon>Spermatophyta</taxon>
        <taxon>Magnoliopsida</taxon>
        <taxon>Liliopsida</taxon>
        <taxon>Poales</taxon>
        <taxon>Poaceae</taxon>
        <taxon>BOP clade</taxon>
        <taxon>Oryzoideae</taxon>
        <taxon>Oryzeae</taxon>
        <taxon>Oryzinae</taxon>
        <taxon>Oryza</taxon>
        <taxon>Oryza sativa</taxon>
    </lineage>
</organism>
<dbReference type="SUPFAM" id="SSF101447">
    <property type="entry name" value="Formin homology 2 domain (FH2 domain)"/>
    <property type="match status" value="1"/>
</dbReference>
<evidence type="ECO:0000256" key="1">
    <source>
        <dbReference type="ARBA" id="ARBA00004167"/>
    </source>
</evidence>
<dbReference type="PANTHER" id="PTHR23213:SF269">
    <property type="entry name" value="FORMIN-LIKE PROTEIN 5"/>
    <property type="match status" value="1"/>
</dbReference>
<accession>B9FXS1</accession>
<dbReference type="InterPro" id="IPR042201">
    <property type="entry name" value="FH2_Formin_sf"/>
</dbReference>
<feature type="compositionally biased region" description="Pro residues" evidence="8">
    <location>
        <begin position="709"/>
        <end position="774"/>
    </location>
</feature>
<dbReference type="AlphaFoldDB" id="B9FXS1"/>
<dbReference type="GO" id="GO:0051015">
    <property type="term" value="F:actin filament binding"/>
    <property type="evidence" value="ECO:0007669"/>
    <property type="project" value="InterPro"/>
</dbReference>
<keyword evidence="5 9" id="KW-0472">Membrane</keyword>
<evidence type="ECO:0000313" key="11">
    <source>
        <dbReference type="EMBL" id="EEE67358.1"/>
    </source>
</evidence>
<feature type="compositionally biased region" description="Polar residues" evidence="8">
    <location>
        <begin position="498"/>
        <end position="516"/>
    </location>
</feature>
<dbReference type="Gene3D" id="1.20.58.2220">
    <property type="entry name" value="Formin, FH2 domain"/>
    <property type="match status" value="1"/>
</dbReference>
<feature type="region of interest" description="Disordered" evidence="8">
    <location>
        <begin position="1053"/>
        <end position="1076"/>
    </location>
</feature>
<comment type="subcellular location">
    <subcellularLocation>
        <location evidence="1">Membrane</location>
        <topology evidence="1">Single-pass membrane protein</topology>
    </subcellularLocation>
</comment>
<dbReference type="GO" id="GO:0016020">
    <property type="term" value="C:membrane"/>
    <property type="evidence" value="ECO:0007669"/>
    <property type="project" value="UniProtKB-SubCell"/>
</dbReference>
<feature type="compositionally biased region" description="Polar residues" evidence="8">
    <location>
        <begin position="343"/>
        <end position="361"/>
    </location>
</feature>
<reference evidence="11" key="2">
    <citation type="submission" date="2008-12" db="EMBL/GenBank/DDBJ databases">
        <title>Improved gene annotation of the rice (Oryza sativa) genomes.</title>
        <authorList>
            <person name="Wang J."/>
            <person name="Li R."/>
            <person name="Fan W."/>
            <person name="Huang Q."/>
            <person name="Zhang J."/>
            <person name="Zhou Y."/>
            <person name="Hu Y."/>
            <person name="Zi S."/>
            <person name="Li J."/>
            <person name="Ni P."/>
            <person name="Zheng H."/>
            <person name="Zhang Y."/>
            <person name="Zhao M."/>
            <person name="Hao Q."/>
            <person name="McDermott J."/>
            <person name="Samudrala R."/>
            <person name="Kristiansen K."/>
            <person name="Wong G.K.-S."/>
        </authorList>
    </citation>
    <scope>NUCLEOTIDE SEQUENCE</scope>
</reference>
<keyword evidence="4 9" id="KW-1133">Transmembrane helix</keyword>
<feature type="compositionally biased region" description="Basic and acidic residues" evidence="8">
    <location>
        <begin position="518"/>
        <end position="542"/>
    </location>
</feature>
<reference evidence="11" key="1">
    <citation type="journal article" date="2005" name="PLoS Biol.">
        <title>The genomes of Oryza sativa: a history of duplications.</title>
        <authorList>
            <person name="Yu J."/>
            <person name="Wang J."/>
            <person name="Lin W."/>
            <person name="Li S."/>
            <person name="Li H."/>
            <person name="Zhou J."/>
            <person name="Ni P."/>
            <person name="Dong W."/>
            <person name="Hu S."/>
            <person name="Zeng C."/>
            <person name="Zhang J."/>
            <person name="Zhang Y."/>
            <person name="Li R."/>
            <person name="Xu Z."/>
            <person name="Li S."/>
            <person name="Li X."/>
            <person name="Zheng H."/>
            <person name="Cong L."/>
            <person name="Lin L."/>
            <person name="Yin J."/>
            <person name="Geng J."/>
            <person name="Li G."/>
            <person name="Shi J."/>
            <person name="Liu J."/>
            <person name="Lv H."/>
            <person name="Li J."/>
            <person name="Wang J."/>
            <person name="Deng Y."/>
            <person name="Ran L."/>
            <person name="Shi X."/>
            <person name="Wang X."/>
            <person name="Wu Q."/>
            <person name="Li C."/>
            <person name="Ren X."/>
            <person name="Wang J."/>
            <person name="Wang X."/>
            <person name="Li D."/>
            <person name="Liu D."/>
            <person name="Zhang X."/>
            <person name="Ji Z."/>
            <person name="Zhao W."/>
            <person name="Sun Y."/>
            <person name="Zhang Z."/>
            <person name="Bao J."/>
            <person name="Han Y."/>
            <person name="Dong L."/>
            <person name="Ji J."/>
            <person name="Chen P."/>
            <person name="Wu S."/>
            <person name="Liu J."/>
            <person name="Xiao Y."/>
            <person name="Bu D."/>
            <person name="Tan J."/>
            <person name="Yang L."/>
            <person name="Ye C."/>
            <person name="Zhang J."/>
            <person name="Xu J."/>
            <person name="Zhou Y."/>
            <person name="Yu Y."/>
            <person name="Zhang B."/>
            <person name="Zhuang S."/>
            <person name="Wei H."/>
            <person name="Liu B."/>
            <person name="Lei M."/>
            <person name="Yu H."/>
            <person name="Li Y."/>
            <person name="Xu H."/>
            <person name="Wei S."/>
            <person name="He X."/>
            <person name="Fang L."/>
            <person name="Zhang Z."/>
            <person name="Zhang Y."/>
            <person name="Huang X."/>
            <person name="Su Z."/>
            <person name="Tong W."/>
            <person name="Li J."/>
            <person name="Tong Z."/>
            <person name="Li S."/>
            <person name="Ye J."/>
            <person name="Wang L."/>
            <person name="Fang L."/>
            <person name="Lei T."/>
            <person name="Chen C."/>
            <person name="Chen H."/>
            <person name="Xu Z."/>
            <person name="Li H."/>
            <person name="Huang H."/>
            <person name="Zhang F."/>
            <person name="Xu H."/>
            <person name="Li N."/>
            <person name="Zhao C."/>
            <person name="Li S."/>
            <person name="Dong L."/>
            <person name="Huang Y."/>
            <person name="Li L."/>
            <person name="Xi Y."/>
            <person name="Qi Q."/>
            <person name="Li W."/>
            <person name="Zhang B."/>
            <person name="Hu W."/>
            <person name="Zhang Y."/>
            <person name="Tian X."/>
            <person name="Jiao Y."/>
            <person name="Liang X."/>
            <person name="Jin J."/>
            <person name="Gao L."/>
            <person name="Zheng W."/>
            <person name="Hao B."/>
            <person name="Liu S."/>
            <person name="Wang W."/>
            <person name="Yuan L."/>
            <person name="Cao M."/>
            <person name="McDermott J."/>
            <person name="Samudrala R."/>
            <person name="Wang J."/>
            <person name="Wong G.K."/>
            <person name="Yang H."/>
        </authorList>
    </citation>
    <scope>NUCLEOTIDE SEQUENCE [LARGE SCALE GENOMIC DNA]</scope>
</reference>